<accession>A0ABQ9ZEZ3</accession>
<gene>
    <name evidence="1" type="ORF">OUZ56_020627</name>
</gene>
<proteinExistence type="predicted"/>
<protein>
    <submittedName>
        <fullName evidence="1">Uncharacterized protein</fullName>
    </submittedName>
</protein>
<dbReference type="EMBL" id="JAOYFB010000003">
    <property type="protein sequence ID" value="KAK4011510.1"/>
    <property type="molecule type" value="Genomic_DNA"/>
</dbReference>
<comment type="caution">
    <text evidence="1">The sequence shown here is derived from an EMBL/GenBank/DDBJ whole genome shotgun (WGS) entry which is preliminary data.</text>
</comment>
<evidence type="ECO:0000313" key="1">
    <source>
        <dbReference type="EMBL" id="KAK4011510.1"/>
    </source>
</evidence>
<name>A0ABQ9ZEZ3_9CRUS</name>
<keyword evidence="2" id="KW-1185">Reference proteome</keyword>
<evidence type="ECO:0000313" key="2">
    <source>
        <dbReference type="Proteomes" id="UP001234178"/>
    </source>
</evidence>
<organism evidence="1 2">
    <name type="scientific">Daphnia magna</name>
    <dbReference type="NCBI Taxonomy" id="35525"/>
    <lineage>
        <taxon>Eukaryota</taxon>
        <taxon>Metazoa</taxon>
        <taxon>Ecdysozoa</taxon>
        <taxon>Arthropoda</taxon>
        <taxon>Crustacea</taxon>
        <taxon>Branchiopoda</taxon>
        <taxon>Diplostraca</taxon>
        <taxon>Cladocera</taxon>
        <taxon>Anomopoda</taxon>
        <taxon>Daphniidae</taxon>
        <taxon>Daphnia</taxon>
    </lineage>
</organism>
<dbReference type="Proteomes" id="UP001234178">
    <property type="component" value="Unassembled WGS sequence"/>
</dbReference>
<sequence>MYGVGIHLSPVDSQSSAHTVHVTGKNGKHFIFAEEKLECSGLVSNQQQIPKVCFVSAVPRRKDFVSPGVNARRAVLDDVTAVDA</sequence>
<reference evidence="1 2" key="1">
    <citation type="journal article" date="2023" name="Nucleic Acids Res.">
        <title>The hologenome of Daphnia magna reveals possible DNA methylation and microbiome-mediated evolution of the host genome.</title>
        <authorList>
            <person name="Chaturvedi A."/>
            <person name="Li X."/>
            <person name="Dhandapani V."/>
            <person name="Marshall H."/>
            <person name="Kissane S."/>
            <person name="Cuenca-Cambronero M."/>
            <person name="Asole G."/>
            <person name="Calvet F."/>
            <person name="Ruiz-Romero M."/>
            <person name="Marangio P."/>
            <person name="Guigo R."/>
            <person name="Rago D."/>
            <person name="Mirbahai L."/>
            <person name="Eastwood N."/>
            <person name="Colbourne J.K."/>
            <person name="Zhou J."/>
            <person name="Mallon E."/>
            <person name="Orsini L."/>
        </authorList>
    </citation>
    <scope>NUCLEOTIDE SEQUENCE [LARGE SCALE GENOMIC DNA]</scope>
    <source>
        <strain evidence="1">LRV0_1</strain>
    </source>
</reference>